<evidence type="ECO:0000256" key="5">
    <source>
        <dbReference type="ARBA" id="ARBA00022825"/>
    </source>
</evidence>
<dbReference type="CDD" id="cd00190">
    <property type="entry name" value="Tryp_SPc"/>
    <property type="match status" value="1"/>
</dbReference>
<feature type="chain" id="PRO_5046649006" evidence="8">
    <location>
        <begin position="19"/>
        <end position="260"/>
    </location>
</feature>
<dbReference type="InterPro" id="IPR043504">
    <property type="entry name" value="Peptidase_S1_PA_chymotrypsin"/>
</dbReference>
<accession>A0ABM1PW96</accession>
<comment type="similarity">
    <text evidence="1">Belongs to the peptidase S1 family.</text>
</comment>
<evidence type="ECO:0000256" key="3">
    <source>
        <dbReference type="ARBA" id="ARBA00022729"/>
    </source>
</evidence>
<dbReference type="InterPro" id="IPR001254">
    <property type="entry name" value="Trypsin_dom"/>
</dbReference>
<dbReference type="PANTHER" id="PTHR24276:SF94">
    <property type="entry name" value="AT20289P-RELATED"/>
    <property type="match status" value="1"/>
</dbReference>
<dbReference type="PRINTS" id="PR00722">
    <property type="entry name" value="CHYMOTRYPSIN"/>
</dbReference>
<dbReference type="GeneID" id="108619391"/>
<evidence type="ECO:0000256" key="4">
    <source>
        <dbReference type="ARBA" id="ARBA00022801"/>
    </source>
</evidence>
<organism evidence="10 11">
    <name type="scientific">Drosophila arizonae</name>
    <name type="common">Fruit fly</name>
    <dbReference type="NCBI Taxonomy" id="7263"/>
    <lineage>
        <taxon>Eukaryota</taxon>
        <taxon>Metazoa</taxon>
        <taxon>Ecdysozoa</taxon>
        <taxon>Arthropoda</taxon>
        <taxon>Hexapoda</taxon>
        <taxon>Insecta</taxon>
        <taxon>Pterygota</taxon>
        <taxon>Neoptera</taxon>
        <taxon>Endopterygota</taxon>
        <taxon>Diptera</taxon>
        <taxon>Brachycera</taxon>
        <taxon>Muscomorpha</taxon>
        <taxon>Ephydroidea</taxon>
        <taxon>Drosophilidae</taxon>
        <taxon>Drosophila</taxon>
    </lineage>
</organism>
<dbReference type="SMART" id="SM00020">
    <property type="entry name" value="Tryp_SPc"/>
    <property type="match status" value="1"/>
</dbReference>
<dbReference type="Pfam" id="PF00089">
    <property type="entry name" value="Trypsin"/>
    <property type="match status" value="1"/>
</dbReference>
<feature type="domain" description="Peptidase S1" evidence="9">
    <location>
        <begin position="32"/>
        <end position="254"/>
    </location>
</feature>
<protein>
    <submittedName>
        <fullName evidence="11">Trypsin-3</fullName>
    </submittedName>
</protein>
<keyword evidence="3 8" id="KW-0732">Signal</keyword>
<keyword evidence="4" id="KW-0378">Hydrolase</keyword>
<dbReference type="InterPro" id="IPR001314">
    <property type="entry name" value="Peptidase_S1A"/>
</dbReference>
<feature type="signal peptide" evidence="8">
    <location>
        <begin position="1"/>
        <end position="18"/>
    </location>
</feature>
<dbReference type="SUPFAM" id="SSF50494">
    <property type="entry name" value="Trypsin-like serine proteases"/>
    <property type="match status" value="1"/>
</dbReference>
<dbReference type="InterPro" id="IPR018114">
    <property type="entry name" value="TRYPSIN_HIS"/>
</dbReference>
<keyword evidence="5" id="KW-0720">Serine protease</keyword>
<proteinExistence type="inferred from homology"/>
<reference evidence="10" key="1">
    <citation type="journal article" date="1997" name="Nucleic Acids Res.">
        <title>tRNAscan-SE: a program for improved detection of transfer RNA genes in genomic sequence.</title>
        <authorList>
            <person name="Lowe T.M."/>
            <person name="Eddy S.R."/>
        </authorList>
    </citation>
    <scope>NUCLEOTIDE SEQUENCE [LARGE SCALE GENOMIC DNA]</scope>
</reference>
<dbReference type="PANTHER" id="PTHR24276">
    <property type="entry name" value="POLYSERASE-RELATED"/>
    <property type="match status" value="1"/>
</dbReference>
<evidence type="ECO:0000256" key="6">
    <source>
        <dbReference type="ARBA" id="ARBA00023145"/>
    </source>
</evidence>
<evidence type="ECO:0000313" key="10">
    <source>
        <dbReference type="Proteomes" id="UP000694904"/>
    </source>
</evidence>
<dbReference type="RefSeq" id="XP_017871482.1">
    <property type="nucleotide sequence ID" value="XM_018015993.1"/>
</dbReference>
<dbReference type="PROSITE" id="PS00134">
    <property type="entry name" value="TRYPSIN_HIS"/>
    <property type="match status" value="1"/>
</dbReference>
<reference evidence="10" key="2">
    <citation type="journal article" date="2016" name="G3 (Bethesda)">
        <title>Genome Evolution in Three Species of Cactophilic Drosophila.</title>
        <authorList>
            <person name="Sanchez-Flores A."/>
            <person name="Penazola F."/>
            <person name="Carpinteyro-Ponce J."/>
            <person name="Nazario-Yepiz N."/>
            <person name="Abreu-Goodger C."/>
            <person name="Machado C.A."/>
            <person name="Markow T.A."/>
        </authorList>
    </citation>
    <scope>NUCLEOTIDE SEQUENCE [LARGE SCALE GENOMIC DNA]</scope>
</reference>
<keyword evidence="7" id="KW-1015">Disulfide bond</keyword>
<keyword evidence="10" id="KW-1185">Reference proteome</keyword>
<evidence type="ECO:0000313" key="11">
    <source>
        <dbReference type="RefSeq" id="XP_017871482.1"/>
    </source>
</evidence>
<name>A0ABM1PW96_DROAR</name>
<sequence length="260" mass="28806">MICLTAFITSFILCLAKAESVLPERPVISPRIYGGREISIQKLGGYAVQIYLRHKLICGGTLVSSRYIVTAAHCFAATADYTKYHVVAGETELTTYFPTEDSKNTILKLKIHPRYKKTEFIADIAVASLSIPYAKPAVNYLPLCSRKPSSGDRATVSGWGVSDYYKDTLRVLKVPLIAKAECNQKMQRTMPQNVLCAAGYNGRTLCNGDSGGALVINGELCGISTWTAQCGNRVMPDVFMSVYYYRDFIKETIADMRKHK</sequence>
<reference evidence="11" key="3">
    <citation type="submission" date="2025-08" db="UniProtKB">
        <authorList>
            <consortium name="RefSeq"/>
        </authorList>
    </citation>
    <scope>IDENTIFICATION</scope>
    <source>
        <tissue evidence="11">Whole organism</tissue>
    </source>
</reference>
<dbReference type="PROSITE" id="PS50240">
    <property type="entry name" value="TRYPSIN_DOM"/>
    <property type="match status" value="1"/>
</dbReference>
<dbReference type="InterPro" id="IPR050430">
    <property type="entry name" value="Peptidase_S1"/>
</dbReference>
<gene>
    <name evidence="11" type="primary">LOC108619391</name>
</gene>
<keyword evidence="2" id="KW-0645">Protease</keyword>
<dbReference type="Gene3D" id="2.40.10.10">
    <property type="entry name" value="Trypsin-like serine proteases"/>
    <property type="match status" value="1"/>
</dbReference>
<keyword evidence="6" id="KW-0865">Zymogen</keyword>
<dbReference type="Proteomes" id="UP000694904">
    <property type="component" value="Chromosome 2"/>
</dbReference>
<evidence type="ECO:0000259" key="9">
    <source>
        <dbReference type="PROSITE" id="PS50240"/>
    </source>
</evidence>
<evidence type="ECO:0000256" key="1">
    <source>
        <dbReference type="ARBA" id="ARBA00007664"/>
    </source>
</evidence>
<evidence type="ECO:0000256" key="8">
    <source>
        <dbReference type="SAM" id="SignalP"/>
    </source>
</evidence>
<evidence type="ECO:0000256" key="2">
    <source>
        <dbReference type="ARBA" id="ARBA00022670"/>
    </source>
</evidence>
<evidence type="ECO:0000256" key="7">
    <source>
        <dbReference type="ARBA" id="ARBA00023157"/>
    </source>
</evidence>
<dbReference type="InterPro" id="IPR009003">
    <property type="entry name" value="Peptidase_S1_PA"/>
</dbReference>